<sequence>MIDGSNGTLLFINSYANFVHLLVSMIGMHTLNCRIEVTASSCEERGLYAMPRATHNTFREMGAYFITALALESSGKRLRAPGLVSKNLMDGNIPEGIALPRRLVPKTQMQSQDRQSHVLISHIPLLLAIRPSKIYSFPRKSKRTTPYPSNIKPPSTALPALLLGPRATVFLVSFVMASFHTSASLTGIIS</sequence>
<evidence type="ECO:0000313" key="1">
    <source>
        <dbReference type="EMBL" id="TEB36939.1"/>
    </source>
</evidence>
<dbReference type="AlphaFoldDB" id="A0A4Y7TTQ2"/>
<proteinExistence type="predicted"/>
<gene>
    <name evidence="1" type="ORF">FA13DRAFT_1706119</name>
</gene>
<organism evidence="1 2">
    <name type="scientific">Coprinellus micaceus</name>
    <name type="common">Glistening ink-cap mushroom</name>
    <name type="synonym">Coprinus micaceus</name>
    <dbReference type="NCBI Taxonomy" id="71717"/>
    <lineage>
        <taxon>Eukaryota</taxon>
        <taxon>Fungi</taxon>
        <taxon>Dikarya</taxon>
        <taxon>Basidiomycota</taxon>
        <taxon>Agaricomycotina</taxon>
        <taxon>Agaricomycetes</taxon>
        <taxon>Agaricomycetidae</taxon>
        <taxon>Agaricales</taxon>
        <taxon>Agaricineae</taxon>
        <taxon>Psathyrellaceae</taxon>
        <taxon>Coprinellus</taxon>
    </lineage>
</organism>
<protein>
    <submittedName>
        <fullName evidence="1">Uncharacterized protein</fullName>
    </submittedName>
</protein>
<evidence type="ECO:0000313" key="2">
    <source>
        <dbReference type="Proteomes" id="UP000298030"/>
    </source>
</evidence>
<reference evidence="1 2" key="1">
    <citation type="journal article" date="2019" name="Nat. Ecol. Evol.">
        <title>Megaphylogeny resolves global patterns of mushroom evolution.</title>
        <authorList>
            <person name="Varga T."/>
            <person name="Krizsan K."/>
            <person name="Foldi C."/>
            <person name="Dima B."/>
            <person name="Sanchez-Garcia M."/>
            <person name="Sanchez-Ramirez S."/>
            <person name="Szollosi G.J."/>
            <person name="Szarkandi J.G."/>
            <person name="Papp V."/>
            <person name="Albert L."/>
            <person name="Andreopoulos W."/>
            <person name="Angelini C."/>
            <person name="Antonin V."/>
            <person name="Barry K.W."/>
            <person name="Bougher N.L."/>
            <person name="Buchanan P."/>
            <person name="Buyck B."/>
            <person name="Bense V."/>
            <person name="Catcheside P."/>
            <person name="Chovatia M."/>
            <person name="Cooper J."/>
            <person name="Damon W."/>
            <person name="Desjardin D."/>
            <person name="Finy P."/>
            <person name="Geml J."/>
            <person name="Haridas S."/>
            <person name="Hughes K."/>
            <person name="Justo A."/>
            <person name="Karasinski D."/>
            <person name="Kautmanova I."/>
            <person name="Kiss B."/>
            <person name="Kocsube S."/>
            <person name="Kotiranta H."/>
            <person name="LaButti K.M."/>
            <person name="Lechner B.E."/>
            <person name="Liimatainen K."/>
            <person name="Lipzen A."/>
            <person name="Lukacs Z."/>
            <person name="Mihaltcheva S."/>
            <person name="Morgado L.N."/>
            <person name="Niskanen T."/>
            <person name="Noordeloos M.E."/>
            <person name="Ohm R.A."/>
            <person name="Ortiz-Santana B."/>
            <person name="Ovrebo C."/>
            <person name="Racz N."/>
            <person name="Riley R."/>
            <person name="Savchenko A."/>
            <person name="Shiryaev A."/>
            <person name="Soop K."/>
            <person name="Spirin V."/>
            <person name="Szebenyi C."/>
            <person name="Tomsovsky M."/>
            <person name="Tulloss R.E."/>
            <person name="Uehling J."/>
            <person name="Grigoriev I.V."/>
            <person name="Vagvolgyi C."/>
            <person name="Papp T."/>
            <person name="Martin F.M."/>
            <person name="Miettinen O."/>
            <person name="Hibbett D.S."/>
            <person name="Nagy L.G."/>
        </authorList>
    </citation>
    <scope>NUCLEOTIDE SEQUENCE [LARGE SCALE GENOMIC DNA]</scope>
    <source>
        <strain evidence="1 2">FP101781</strain>
    </source>
</reference>
<accession>A0A4Y7TTQ2</accession>
<dbReference type="Proteomes" id="UP000298030">
    <property type="component" value="Unassembled WGS sequence"/>
</dbReference>
<keyword evidence="2" id="KW-1185">Reference proteome</keyword>
<dbReference type="EMBL" id="QPFP01000005">
    <property type="protein sequence ID" value="TEB36939.1"/>
    <property type="molecule type" value="Genomic_DNA"/>
</dbReference>
<name>A0A4Y7TTQ2_COPMI</name>
<comment type="caution">
    <text evidence="1">The sequence shown here is derived from an EMBL/GenBank/DDBJ whole genome shotgun (WGS) entry which is preliminary data.</text>
</comment>